<reference evidence="1" key="1">
    <citation type="journal article" date="2021" name="Proc. Natl. Acad. Sci. U.S.A.">
        <title>A Catalog of Tens of Thousands of Viruses from Human Metagenomes Reveals Hidden Associations with Chronic Diseases.</title>
        <authorList>
            <person name="Tisza M.J."/>
            <person name="Buck C.B."/>
        </authorList>
    </citation>
    <scope>NUCLEOTIDE SEQUENCE</scope>
    <source>
        <strain evidence="1">Cti3G1</strain>
    </source>
</reference>
<sequence>MIFESPEAHKYCLLLVCIPYTYTHILNIT</sequence>
<accession>A0A8S5U924</accession>
<dbReference type="EMBL" id="BK016041">
    <property type="protein sequence ID" value="DAF90975.1"/>
    <property type="molecule type" value="Genomic_DNA"/>
</dbReference>
<protein>
    <submittedName>
        <fullName evidence="1">Uncharacterized protein</fullName>
    </submittedName>
</protein>
<evidence type="ECO:0000313" key="1">
    <source>
        <dbReference type="EMBL" id="DAF90975.1"/>
    </source>
</evidence>
<organism evidence="1">
    <name type="scientific">Herelleviridae sp. cti3G1</name>
    <dbReference type="NCBI Taxonomy" id="2825831"/>
    <lineage>
        <taxon>Viruses</taxon>
        <taxon>Duplodnaviria</taxon>
        <taxon>Heunggongvirae</taxon>
        <taxon>Uroviricota</taxon>
        <taxon>Caudoviricetes</taxon>
        <taxon>Herelleviridae</taxon>
    </lineage>
</organism>
<name>A0A8S5U924_9CAUD</name>
<proteinExistence type="predicted"/>